<evidence type="ECO:0000313" key="4">
    <source>
        <dbReference type="EMBL" id="MFC2925489.1"/>
    </source>
</evidence>
<comment type="caution">
    <text evidence="4">The sequence shown here is derived from an EMBL/GenBank/DDBJ whole genome shotgun (WGS) entry which is preliminary data.</text>
</comment>
<evidence type="ECO:0000256" key="1">
    <source>
        <dbReference type="ARBA" id="ARBA00012404"/>
    </source>
</evidence>
<dbReference type="InterPro" id="IPR002701">
    <property type="entry name" value="CM_II_prokaryot"/>
</dbReference>
<dbReference type="PROSITE" id="PS51168">
    <property type="entry name" value="CHORISMATE_MUT_2"/>
    <property type="match status" value="1"/>
</dbReference>
<name>A0ABV6ZVQ6_9PROT</name>
<dbReference type="PANTHER" id="PTHR38041:SF1">
    <property type="entry name" value="CHORISMATE MUTASE"/>
    <property type="match status" value="1"/>
</dbReference>
<dbReference type="Proteomes" id="UP001595379">
    <property type="component" value="Unassembled WGS sequence"/>
</dbReference>
<keyword evidence="5" id="KW-1185">Reference proteome</keyword>
<dbReference type="PANTHER" id="PTHR38041">
    <property type="entry name" value="CHORISMATE MUTASE"/>
    <property type="match status" value="1"/>
</dbReference>
<dbReference type="SUPFAM" id="SSF48600">
    <property type="entry name" value="Chorismate mutase II"/>
    <property type="match status" value="1"/>
</dbReference>
<dbReference type="EMBL" id="JBHRSV010000004">
    <property type="protein sequence ID" value="MFC2925489.1"/>
    <property type="molecule type" value="Genomic_DNA"/>
</dbReference>
<evidence type="ECO:0000313" key="5">
    <source>
        <dbReference type="Proteomes" id="UP001595379"/>
    </source>
</evidence>
<keyword evidence="2" id="KW-0413">Isomerase</keyword>
<dbReference type="InterPro" id="IPR036979">
    <property type="entry name" value="CM_dom_sf"/>
</dbReference>
<dbReference type="InterPro" id="IPR051331">
    <property type="entry name" value="Chorismate_mutase-related"/>
</dbReference>
<dbReference type="Pfam" id="PF01817">
    <property type="entry name" value="CM_2"/>
    <property type="match status" value="1"/>
</dbReference>
<organism evidence="4 5">
    <name type="scientific">Hyphobacterium vulgare</name>
    <dbReference type="NCBI Taxonomy" id="1736751"/>
    <lineage>
        <taxon>Bacteria</taxon>
        <taxon>Pseudomonadati</taxon>
        <taxon>Pseudomonadota</taxon>
        <taxon>Alphaproteobacteria</taxon>
        <taxon>Maricaulales</taxon>
        <taxon>Maricaulaceae</taxon>
        <taxon>Hyphobacterium</taxon>
    </lineage>
</organism>
<evidence type="ECO:0000256" key="2">
    <source>
        <dbReference type="ARBA" id="ARBA00023235"/>
    </source>
</evidence>
<sequence length="103" mass="11606">MGRDLNSDTIADLRHAIDIVDTKLFELLEHRFDLATRIAPLKTDPQAIEDVDRNREIFDRIAALAARTGIDSVDAVEIWRAILRASLSCQRNFLARSQSGSNE</sequence>
<dbReference type="Gene3D" id="1.20.59.10">
    <property type="entry name" value="Chorismate mutase"/>
    <property type="match status" value="1"/>
</dbReference>
<feature type="domain" description="Chorismate mutase" evidence="3">
    <location>
        <begin position="4"/>
        <end position="94"/>
    </location>
</feature>
<reference evidence="5" key="1">
    <citation type="journal article" date="2019" name="Int. J. Syst. Evol. Microbiol.">
        <title>The Global Catalogue of Microorganisms (GCM) 10K type strain sequencing project: providing services to taxonomists for standard genome sequencing and annotation.</title>
        <authorList>
            <consortium name="The Broad Institute Genomics Platform"/>
            <consortium name="The Broad Institute Genome Sequencing Center for Infectious Disease"/>
            <person name="Wu L."/>
            <person name="Ma J."/>
        </authorList>
    </citation>
    <scope>NUCLEOTIDE SEQUENCE [LARGE SCALE GENOMIC DNA]</scope>
    <source>
        <strain evidence="5">KCTC 52487</strain>
    </source>
</reference>
<dbReference type="SMART" id="SM00830">
    <property type="entry name" value="CM_2"/>
    <property type="match status" value="1"/>
</dbReference>
<dbReference type="EC" id="5.4.99.5" evidence="1"/>
<dbReference type="RefSeq" id="WP_236956176.1">
    <property type="nucleotide sequence ID" value="NZ_JBHRSV010000004.1"/>
</dbReference>
<dbReference type="InterPro" id="IPR036263">
    <property type="entry name" value="Chorismate_II_sf"/>
</dbReference>
<proteinExistence type="predicted"/>
<gene>
    <name evidence="4" type="ORF">ACFOOR_05170</name>
</gene>
<evidence type="ECO:0000259" key="3">
    <source>
        <dbReference type="PROSITE" id="PS51168"/>
    </source>
</evidence>
<accession>A0ABV6ZVQ6</accession>
<protein>
    <recommendedName>
        <fullName evidence="1">chorismate mutase</fullName>
        <ecNumber evidence="1">5.4.99.5</ecNumber>
    </recommendedName>
</protein>